<protein>
    <submittedName>
        <fullName evidence="1">Uncharacterized protein</fullName>
    </submittedName>
</protein>
<keyword evidence="2" id="KW-1185">Reference proteome</keyword>
<reference evidence="1 2" key="2">
    <citation type="submission" date="2020-06" db="EMBL/GenBank/DDBJ databases">
        <title>Polyphasic characterization of a Rahnella strain isolated from tree sap.</title>
        <authorList>
            <person name="Kim I.S."/>
        </authorList>
    </citation>
    <scope>NUCLEOTIDE SEQUENCE [LARGE SCALE GENOMIC DNA]</scope>
    <source>
        <strain evidence="1 2">SAP-1</strain>
    </source>
</reference>
<evidence type="ECO:0000313" key="2">
    <source>
        <dbReference type="Proteomes" id="UP000585363"/>
    </source>
</evidence>
<reference evidence="1 2" key="1">
    <citation type="submission" date="2020-01" db="EMBL/GenBank/DDBJ databases">
        <authorList>
            <person name="Lee S.D."/>
        </authorList>
    </citation>
    <scope>NUCLEOTIDE SEQUENCE [LARGE SCALE GENOMIC DNA]</scope>
    <source>
        <strain evidence="1 2">SAP-1</strain>
    </source>
</reference>
<dbReference type="AlphaFoldDB" id="A0A848MPV9"/>
<organism evidence="1 2">
    <name type="scientific">Rouxiella aceris</name>
    <dbReference type="NCBI Taxonomy" id="2703884"/>
    <lineage>
        <taxon>Bacteria</taxon>
        <taxon>Pseudomonadati</taxon>
        <taxon>Pseudomonadota</taxon>
        <taxon>Gammaproteobacteria</taxon>
        <taxon>Enterobacterales</taxon>
        <taxon>Yersiniaceae</taxon>
        <taxon>Rouxiella</taxon>
    </lineage>
</organism>
<name>A0A848MPV9_9GAMM</name>
<dbReference type="Proteomes" id="UP000585363">
    <property type="component" value="Unassembled WGS sequence"/>
</dbReference>
<evidence type="ECO:0000313" key="1">
    <source>
        <dbReference type="EMBL" id="NMP29363.1"/>
    </source>
</evidence>
<sequence length="72" mass="8271">MGRNGRLVASGKLSINFWADQGATHNNAEEVTRRINPGRMAFEDVRWPAFKHAWYVLNDSTEQDADYFAIKE</sequence>
<proteinExistence type="predicted"/>
<comment type="caution">
    <text evidence="1">The sequence shown here is derived from an EMBL/GenBank/DDBJ whole genome shotgun (WGS) entry which is preliminary data.</text>
</comment>
<accession>A0A848MPV9</accession>
<dbReference type="EMBL" id="JAADJU010000013">
    <property type="protein sequence ID" value="NMP29363.1"/>
    <property type="molecule type" value="Genomic_DNA"/>
</dbReference>
<gene>
    <name evidence="1" type="ORF">GW590_21175</name>
</gene>